<evidence type="ECO:0000313" key="1">
    <source>
        <dbReference type="EMBL" id="KKN42555.1"/>
    </source>
</evidence>
<comment type="caution">
    <text evidence="1">The sequence shown here is derived from an EMBL/GenBank/DDBJ whole genome shotgun (WGS) entry which is preliminary data.</text>
</comment>
<protein>
    <submittedName>
        <fullName evidence="1">Uncharacterized protein</fullName>
    </submittedName>
</protein>
<gene>
    <name evidence="1" type="ORF">LCGC14_0712050</name>
</gene>
<name>A0A0F9QES1_9ZZZZ</name>
<accession>A0A0F9QES1</accession>
<reference evidence="1" key="1">
    <citation type="journal article" date="2015" name="Nature">
        <title>Complex archaea that bridge the gap between prokaryotes and eukaryotes.</title>
        <authorList>
            <person name="Spang A."/>
            <person name="Saw J.H."/>
            <person name="Jorgensen S.L."/>
            <person name="Zaremba-Niedzwiedzka K."/>
            <person name="Martijn J."/>
            <person name="Lind A.E."/>
            <person name="van Eijk R."/>
            <person name="Schleper C."/>
            <person name="Guy L."/>
            <person name="Ettema T.J."/>
        </authorList>
    </citation>
    <scope>NUCLEOTIDE SEQUENCE</scope>
</reference>
<dbReference type="EMBL" id="LAZR01001573">
    <property type="protein sequence ID" value="KKN42555.1"/>
    <property type="molecule type" value="Genomic_DNA"/>
</dbReference>
<proteinExistence type="predicted"/>
<sequence length="176" mass="19493">MAILTNDQLSDHLQHDLSDPALSQLNDAETAEIERRFGALDTVTELLPGGEFMLILKQPLGSAGITSVTETVGTTDTVLAADDYRLWYGGAMLERLEDGTNPRSRWGDRVSVVYVPENRLAQRRLVLIQLVKLAFEYRGLKSENVGAGDHSMTALDYTTERENILRSLVPRGFVCA</sequence>
<organism evidence="1">
    <name type="scientific">marine sediment metagenome</name>
    <dbReference type="NCBI Taxonomy" id="412755"/>
    <lineage>
        <taxon>unclassified sequences</taxon>
        <taxon>metagenomes</taxon>
        <taxon>ecological metagenomes</taxon>
    </lineage>
</organism>
<dbReference type="AlphaFoldDB" id="A0A0F9QES1"/>